<accession>A0A2P2N889</accession>
<evidence type="ECO:0000256" key="1">
    <source>
        <dbReference type="SAM" id="MobiDB-lite"/>
    </source>
</evidence>
<sequence length="48" mass="5873">MLYRPKLNSFLTNSFNFTTRILRKDRHEVTKGNRKRSRRALGYIQQPY</sequence>
<dbReference type="AlphaFoldDB" id="A0A2P2N889"/>
<dbReference type="EMBL" id="GGEC01058162">
    <property type="protein sequence ID" value="MBX38646.1"/>
    <property type="molecule type" value="Transcribed_RNA"/>
</dbReference>
<organism evidence="2">
    <name type="scientific">Rhizophora mucronata</name>
    <name type="common">Asiatic mangrove</name>
    <dbReference type="NCBI Taxonomy" id="61149"/>
    <lineage>
        <taxon>Eukaryota</taxon>
        <taxon>Viridiplantae</taxon>
        <taxon>Streptophyta</taxon>
        <taxon>Embryophyta</taxon>
        <taxon>Tracheophyta</taxon>
        <taxon>Spermatophyta</taxon>
        <taxon>Magnoliopsida</taxon>
        <taxon>eudicotyledons</taxon>
        <taxon>Gunneridae</taxon>
        <taxon>Pentapetalae</taxon>
        <taxon>rosids</taxon>
        <taxon>fabids</taxon>
        <taxon>Malpighiales</taxon>
        <taxon>Rhizophoraceae</taxon>
        <taxon>Rhizophora</taxon>
    </lineage>
</organism>
<name>A0A2P2N889_RHIMU</name>
<proteinExistence type="predicted"/>
<evidence type="ECO:0000313" key="2">
    <source>
        <dbReference type="EMBL" id="MBX38646.1"/>
    </source>
</evidence>
<protein>
    <submittedName>
        <fullName evidence="2">Uncharacterized protein</fullName>
    </submittedName>
</protein>
<feature type="region of interest" description="Disordered" evidence="1">
    <location>
        <begin position="28"/>
        <end position="48"/>
    </location>
</feature>
<reference evidence="2" key="1">
    <citation type="submission" date="2018-02" db="EMBL/GenBank/DDBJ databases">
        <title>Rhizophora mucronata_Transcriptome.</title>
        <authorList>
            <person name="Meera S.P."/>
            <person name="Sreeshan A."/>
            <person name="Augustine A."/>
        </authorList>
    </citation>
    <scope>NUCLEOTIDE SEQUENCE</scope>
    <source>
        <tissue evidence="2">Leaf</tissue>
    </source>
</reference>